<feature type="region of interest" description="Disordered" evidence="1">
    <location>
        <begin position="366"/>
        <end position="402"/>
    </location>
</feature>
<dbReference type="PANTHER" id="PTHR12517">
    <property type="entry name" value="VACUOLAR PROTEIN SORTING-ASSOCIATED PROTEIN 13B"/>
    <property type="match status" value="1"/>
</dbReference>
<dbReference type="InterPro" id="IPR039782">
    <property type="entry name" value="VPS13B"/>
</dbReference>
<feature type="non-terminal residue" evidence="2">
    <location>
        <position position="1"/>
    </location>
</feature>
<organism evidence="2">
    <name type="scientific">Auxenochlorella protothecoides</name>
    <name type="common">Green microalga</name>
    <name type="synonym">Chlorella protothecoides</name>
    <dbReference type="NCBI Taxonomy" id="3075"/>
    <lineage>
        <taxon>Eukaryota</taxon>
        <taxon>Viridiplantae</taxon>
        <taxon>Chlorophyta</taxon>
        <taxon>core chlorophytes</taxon>
        <taxon>Trebouxiophyceae</taxon>
        <taxon>Chlorellales</taxon>
        <taxon>Chlorellaceae</taxon>
        <taxon>Auxenochlorella</taxon>
    </lineage>
</organism>
<evidence type="ECO:0000313" key="2">
    <source>
        <dbReference type="EMBL" id="JAT76972.1"/>
    </source>
</evidence>
<proteinExistence type="predicted"/>
<evidence type="ECO:0000256" key="1">
    <source>
        <dbReference type="SAM" id="MobiDB-lite"/>
    </source>
</evidence>
<protein>
    <submittedName>
        <fullName evidence="2">Uncharacterized protein</fullName>
    </submittedName>
</protein>
<dbReference type="EMBL" id="GDKF01001650">
    <property type="protein sequence ID" value="JAT76972.1"/>
    <property type="molecule type" value="Transcribed_RNA"/>
</dbReference>
<sequence>AGAAASRLYVASCMVQPISVLLDVHLAAGTAGIPVALDTTSAPLSFSALAMRDALFRPHVLARGLAAHALAEALLGAPRMLGSLALLLNPAGLVRSLQEGVGDLVGLPWAGLSQGSASMFLAGLGLGSASLLRNLSGWTLMSVSGFSYAVARAVDGPPGEAAAIGGGWRGGASPAPAPPPSALAALGRSMLAPLSGALGLVGAAAASIASSAGLSDEPVALRALRWAVALGAATDGADERRAEACGAVACCPAGLPGGAPGSAGSPPHRLLLHLPLVEARLDDEALPSPVLLLTARSLTLASDWGLGRQTWTVQLSNCRVEASAARRSTRVLLADAGGGGRACLTLDDSGRGVLLPLLTRLCDAAATAEPGPGQPQRARGMRLEPAAPRKQPTDRPATVNPC</sequence>
<name>A0A1D2ACR5_AUXPR</name>
<gene>
    <name evidence="2" type="ORF">g.25761</name>
</gene>
<dbReference type="PANTHER" id="PTHR12517:SF0">
    <property type="entry name" value="INTERMEMBRANE LIPID TRANSFER PROTEIN VPS13B"/>
    <property type="match status" value="1"/>
</dbReference>
<dbReference type="AlphaFoldDB" id="A0A1D2ACR5"/>
<reference evidence="2" key="1">
    <citation type="submission" date="2015-08" db="EMBL/GenBank/DDBJ databases">
        <authorList>
            <person name="Babu N.S."/>
            <person name="Beckwith C.J."/>
            <person name="Beseler K.G."/>
            <person name="Brison A."/>
            <person name="Carone J.V."/>
            <person name="Caskin T.P."/>
            <person name="Diamond M."/>
            <person name="Durham M.E."/>
            <person name="Foxe J.M."/>
            <person name="Go M."/>
            <person name="Henderson B.A."/>
            <person name="Jones I.B."/>
            <person name="McGettigan J.A."/>
            <person name="Micheletti S.J."/>
            <person name="Nasrallah M.E."/>
            <person name="Ortiz D."/>
            <person name="Piller C.R."/>
            <person name="Privatt S.R."/>
            <person name="Schneider S.L."/>
            <person name="Sharp S."/>
            <person name="Smith T.C."/>
            <person name="Stanton J.D."/>
            <person name="Ullery H.E."/>
            <person name="Wilson R.J."/>
            <person name="Serrano M.G."/>
            <person name="Buck G."/>
            <person name="Lee V."/>
            <person name="Wang Y."/>
            <person name="Carvalho R."/>
            <person name="Voegtly L."/>
            <person name="Shi R."/>
            <person name="Duckworth R."/>
            <person name="Johnson A."/>
            <person name="Loviza R."/>
            <person name="Walstead R."/>
            <person name="Shah Z."/>
            <person name="Kiflezghi M."/>
            <person name="Wade K."/>
            <person name="Ball S.L."/>
            <person name="Bradley K.W."/>
            <person name="Asai D.J."/>
            <person name="Bowman C.A."/>
            <person name="Russell D.A."/>
            <person name="Pope W.H."/>
            <person name="Jacobs-Sera D."/>
            <person name="Hendrix R.W."/>
            <person name="Hatfull G.F."/>
        </authorList>
    </citation>
    <scope>NUCLEOTIDE SEQUENCE</scope>
</reference>
<accession>A0A1D2ACR5</accession>